<feature type="coiled-coil region" evidence="1">
    <location>
        <begin position="132"/>
        <end position="170"/>
    </location>
</feature>
<reference evidence="3 4" key="1">
    <citation type="submission" date="2017-07" db="EMBL/GenBank/DDBJ databases">
        <title>Phylogenetic study on the rhizospheric bacterium Ochrobactrum sp. A44.</title>
        <authorList>
            <person name="Krzyzanowska D.M."/>
            <person name="Ossowicki A."/>
            <person name="Rajewska M."/>
            <person name="Maciag T."/>
            <person name="Kaczynski Z."/>
            <person name="Czerwicka M."/>
            <person name="Jafra S."/>
        </authorList>
    </citation>
    <scope>NUCLEOTIDE SEQUENCE [LARGE SCALE GENOMIC DNA]</scope>
    <source>
        <strain evidence="3 4">CCUG 30717</strain>
    </source>
</reference>
<accession>A0A256G3K8</accession>
<keyword evidence="4" id="KW-1185">Reference proteome</keyword>
<comment type="caution">
    <text evidence="3">The sequence shown here is derived from an EMBL/GenBank/DDBJ whole genome shotgun (WGS) entry which is preliminary data.</text>
</comment>
<evidence type="ECO:0000256" key="2">
    <source>
        <dbReference type="SAM" id="MobiDB-lite"/>
    </source>
</evidence>
<evidence type="ECO:0000256" key="1">
    <source>
        <dbReference type="SAM" id="Coils"/>
    </source>
</evidence>
<sequence length="254" mass="28090">MKNPDTETYDPYNARTTAQAGHNNPPTSLYEEIKQEIEDLFDEAKNFADGEAIDNQALADAVTELHDKIHDAGNRADTARKTEAKPHDDAKAEIQARYNKLIGNTKTSGKGKVVLGKEVLQGLLTPWRNKVAAEKEAAAKAAREEADRVIREAQKAIQESAGNLEAREQAEELVKEAKQADRWAKRGDKAATTGTGLRSVWHCDLVDEGVALDWAYGRAPERFKAVVQAMAEETVRAGMRQVPGFNVREERVAR</sequence>
<name>A0A256G3K8_9HYPH</name>
<feature type="compositionally biased region" description="Polar residues" evidence="2">
    <location>
        <begin position="14"/>
        <end position="27"/>
    </location>
</feature>
<dbReference type="AlphaFoldDB" id="A0A256G3K8"/>
<dbReference type="RefSeq" id="WP_094544613.1">
    <property type="nucleotide sequence ID" value="NZ_JBHEEM010000002.1"/>
</dbReference>
<protein>
    <submittedName>
        <fullName evidence="3">Uncharacterized protein</fullName>
    </submittedName>
</protein>
<evidence type="ECO:0000313" key="4">
    <source>
        <dbReference type="Proteomes" id="UP000216188"/>
    </source>
</evidence>
<dbReference type="EMBL" id="NNRM01000047">
    <property type="protein sequence ID" value="OYR21618.1"/>
    <property type="molecule type" value="Genomic_DNA"/>
</dbReference>
<feature type="region of interest" description="Disordered" evidence="2">
    <location>
        <begin position="1"/>
        <end position="27"/>
    </location>
</feature>
<gene>
    <name evidence="3" type="ORF">CEV34_4784</name>
</gene>
<evidence type="ECO:0000313" key="3">
    <source>
        <dbReference type="EMBL" id="OYR21618.1"/>
    </source>
</evidence>
<dbReference type="Proteomes" id="UP000216188">
    <property type="component" value="Unassembled WGS sequence"/>
</dbReference>
<organism evidence="3 4">
    <name type="scientific">Brucella pseudogrignonensis</name>
    <dbReference type="NCBI Taxonomy" id="419475"/>
    <lineage>
        <taxon>Bacteria</taxon>
        <taxon>Pseudomonadati</taxon>
        <taxon>Pseudomonadota</taxon>
        <taxon>Alphaproteobacteria</taxon>
        <taxon>Hyphomicrobiales</taxon>
        <taxon>Brucellaceae</taxon>
        <taxon>Brucella/Ochrobactrum group</taxon>
        <taxon>Brucella</taxon>
    </lineage>
</organism>
<proteinExistence type="predicted"/>
<keyword evidence="1" id="KW-0175">Coiled coil</keyword>